<dbReference type="EMBL" id="JWHU01000023">
    <property type="protein sequence ID" value="KIU20308.1"/>
    <property type="molecule type" value="Genomic_DNA"/>
</dbReference>
<gene>
    <name evidence="3" type="primary">mecA</name>
    <name evidence="3" type="ORF">QX99_01353</name>
</gene>
<dbReference type="KEGG" id="wcb:AO080_06335"/>
<evidence type="ECO:0000313" key="4">
    <source>
        <dbReference type="Proteomes" id="UP000032287"/>
    </source>
</evidence>
<dbReference type="Proteomes" id="UP000032287">
    <property type="component" value="Unassembled WGS sequence"/>
</dbReference>
<dbReference type="PANTHER" id="PTHR39161:SF1">
    <property type="entry name" value="ADAPTER PROTEIN MECA 1"/>
    <property type="match status" value="1"/>
</dbReference>
<protein>
    <submittedName>
        <fullName evidence="3">MecA protein</fullName>
    </submittedName>
</protein>
<dbReference type="InterPro" id="IPR008681">
    <property type="entry name" value="Neg-reg_MecA"/>
</dbReference>
<evidence type="ECO:0000256" key="1">
    <source>
        <dbReference type="ARBA" id="ARBA00005397"/>
    </source>
</evidence>
<dbReference type="InterPro" id="IPR038471">
    <property type="entry name" value="MecA_C_sf"/>
</dbReference>
<reference evidence="3 4" key="1">
    <citation type="journal article" date="2015" name="Microbiology (Mosc.)">
        <title>Genomics of the Weissella cibaria species with an examination of its metabolic traits.</title>
        <authorList>
            <person name="Lynch K.M."/>
            <person name="Lucid A."/>
            <person name="Arendt E.K."/>
            <person name="Sleator R.D."/>
            <person name="Lucey B."/>
            <person name="Coffey A."/>
        </authorList>
    </citation>
    <scope>NUCLEOTIDE SEQUENCE [LARGE SCALE GENOMIC DNA]</scope>
    <source>
        <strain evidence="3 4">MG1</strain>
    </source>
</reference>
<feature type="region of interest" description="Disordered" evidence="2">
    <location>
        <begin position="115"/>
        <end position="140"/>
    </location>
</feature>
<name>A0A0D1JFX1_9LACO</name>
<dbReference type="STRING" id="137591.AO080_06335"/>
<dbReference type="OrthoDB" id="2360201at2"/>
<organism evidence="3 4">
    <name type="scientific">Weissella cibaria</name>
    <dbReference type="NCBI Taxonomy" id="137591"/>
    <lineage>
        <taxon>Bacteria</taxon>
        <taxon>Bacillati</taxon>
        <taxon>Bacillota</taxon>
        <taxon>Bacilli</taxon>
        <taxon>Lactobacillales</taxon>
        <taxon>Lactobacillaceae</taxon>
        <taxon>Weissella</taxon>
    </lineage>
</organism>
<evidence type="ECO:0000313" key="3">
    <source>
        <dbReference type="EMBL" id="KIU20308.1"/>
    </source>
</evidence>
<proteinExistence type="inferred from homology"/>
<comment type="caution">
    <text evidence="3">The sequence shown here is derived from an EMBL/GenBank/DDBJ whole genome shotgun (WGS) entry which is preliminary data.</text>
</comment>
<dbReference type="Pfam" id="PF05389">
    <property type="entry name" value="MecA"/>
    <property type="match status" value="1"/>
</dbReference>
<dbReference type="AlphaFoldDB" id="A0A0D1JFX1"/>
<dbReference type="RefSeq" id="WP_043709520.1">
    <property type="nucleotide sequence ID" value="NZ_CP012873.1"/>
</dbReference>
<sequence>MEMERINEDTIRVVVTNDDLAERSISVIDLLGNQEEIERFFYNILEEVDVEHDFENNEAVTFQVLPNRNGLELFISKNIGDKAMMDGVINSMFGNRDAGDVNDDVSDSLLEQLLDNDGDGAKKKPQARQQRATAESRAADQMVNAARELARDKQGRRQVILKFKDFEAIIQFAKMMQEEVGDSKVIEYNKDYYVELSFDESVSQAGVQDITAVAREYGEVTPVAAEVLAEHGRTIFGENGLTQVLSFFK</sequence>
<accession>A0A0D1JFX1</accession>
<comment type="similarity">
    <text evidence="1">Belongs to the MecA family.</text>
</comment>
<keyword evidence="4" id="KW-1185">Reference proteome</keyword>
<dbReference type="PANTHER" id="PTHR39161">
    <property type="entry name" value="ADAPTER PROTEIN MECA"/>
    <property type="match status" value="1"/>
</dbReference>
<dbReference type="eggNOG" id="COG4862">
    <property type="taxonomic scope" value="Bacteria"/>
</dbReference>
<dbReference type="Gene3D" id="3.30.70.1950">
    <property type="match status" value="1"/>
</dbReference>
<evidence type="ECO:0000256" key="2">
    <source>
        <dbReference type="SAM" id="MobiDB-lite"/>
    </source>
</evidence>
<dbReference type="PIRSF" id="PIRSF029008">
    <property type="entry name" value="MecA"/>
    <property type="match status" value="1"/>
</dbReference>
<dbReference type="PATRIC" id="fig|137591.25.peg.1323"/>